<evidence type="ECO:0000259" key="7">
    <source>
        <dbReference type="PROSITE" id="PS50259"/>
    </source>
</evidence>
<dbReference type="AlphaFoldDB" id="A0A6H5HQT3"/>
<evidence type="ECO:0000313" key="8">
    <source>
        <dbReference type="EMBL" id="CAB0020927.1"/>
    </source>
</evidence>
<evidence type="ECO:0000313" key="9">
    <source>
        <dbReference type="Proteomes" id="UP000479000"/>
    </source>
</evidence>
<feature type="transmembrane region" description="Helical" evidence="6">
    <location>
        <begin position="91"/>
        <end position="113"/>
    </location>
</feature>
<protein>
    <recommendedName>
        <fullName evidence="7">G-protein coupled receptors family 3 profile domain-containing protein</fullName>
    </recommendedName>
</protein>
<proteinExistence type="predicted"/>
<gene>
    <name evidence="8" type="ORF">NTEN_LOCUS24454</name>
</gene>
<reference evidence="8 9" key="1">
    <citation type="submission" date="2020-02" db="EMBL/GenBank/DDBJ databases">
        <authorList>
            <person name="Ferguson B K."/>
        </authorList>
    </citation>
    <scope>NUCLEOTIDE SEQUENCE [LARGE SCALE GENOMIC DNA]</scope>
</reference>
<dbReference type="OrthoDB" id="425344at2759"/>
<keyword evidence="2 6" id="KW-0812">Transmembrane</keyword>
<keyword evidence="4 6" id="KW-0472">Membrane</keyword>
<organism evidence="8 9">
    <name type="scientific">Nesidiocoris tenuis</name>
    <dbReference type="NCBI Taxonomy" id="355587"/>
    <lineage>
        <taxon>Eukaryota</taxon>
        <taxon>Metazoa</taxon>
        <taxon>Ecdysozoa</taxon>
        <taxon>Arthropoda</taxon>
        <taxon>Hexapoda</taxon>
        <taxon>Insecta</taxon>
        <taxon>Pterygota</taxon>
        <taxon>Neoptera</taxon>
        <taxon>Paraneoptera</taxon>
        <taxon>Hemiptera</taxon>
        <taxon>Heteroptera</taxon>
        <taxon>Panheteroptera</taxon>
        <taxon>Cimicomorpha</taxon>
        <taxon>Miridae</taxon>
        <taxon>Dicyphina</taxon>
        <taxon>Nesidiocoris</taxon>
    </lineage>
</organism>
<keyword evidence="9" id="KW-1185">Reference proteome</keyword>
<evidence type="ECO:0000256" key="4">
    <source>
        <dbReference type="ARBA" id="ARBA00023136"/>
    </source>
</evidence>
<dbReference type="Pfam" id="PF00003">
    <property type="entry name" value="7tm_3"/>
    <property type="match status" value="1"/>
</dbReference>
<dbReference type="GO" id="GO:0004930">
    <property type="term" value="F:G protein-coupled receptor activity"/>
    <property type="evidence" value="ECO:0007669"/>
    <property type="project" value="InterPro"/>
</dbReference>
<dbReference type="InterPro" id="IPR017978">
    <property type="entry name" value="GPCR_3_C"/>
</dbReference>
<keyword evidence="3 6" id="KW-1133">Transmembrane helix</keyword>
<evidence type="ECO:0000256" key="3">
    <source>
        <dbReference type="ARBA" id="ARBA00022989"/>
    </source>
</evidence>
<dbReference type="InterPro" id="IPR050726">
    <property type="entry name" value="mGluR"/>
</dbReference>
<dbReference type="PANTHER" id="PTHR24060">
    <property type="entry name" value="METABOTROPIC GLUTAMATE RECEPTOR"/>
    <property type="match status" value="1"/>
</dbReference>
<evidence type="ECO:0000256" key="2">
    <source>
        <dbReference type="ARBA" id="ARBA00022692"/>
    </source>
</evidence>
<evidence type="ECO:0000256" key="6">
    <source>
        <dbReference type="SAM" id="Phobius"/>
    </source>
</evidence>
<sequence>MGQSCTEVSTANGLPRNPKDETQCVICPLGTIPDANHEICLDIPEVFLKPNSLWAIGAMSFSSTGIFITLLIFAVFLRDDNLLVCSSYVDASYMIAFGYPILLILICTVYAVLTRNIPEAFNESKHIGRVIEFRIFHCDAKFLSLMAHVIISRTIRFTSTRLATKSEQSALIKSPLMAPIPMRSFYSDRK</sequence>
<feature type="transmembrane region" description="Helical" evidence="6">
    <location>
        <begin position="53"/>
        <end position="76"/>
    </location>
</feature>
<evidence type="ECO:0000256" key="1">
    <source>
        <dbReference type="ARBA" id="ARBA00004141"/>
    </source>
</evidence>
<name>A0A6H5HQT3_9HEMI</name>
<evidence type="ECO:0000256" key="5">
    <source>
        <dbReference type="ARBA" id="ARBA00023180"/>
    </source>
</evidence>
<feature type="non-terminal residue" evidence="8">
    <location>
        <position position="190"/>
    </location>
</feature>
<dbReference type="EMBL" id="CADCXU010036069">
    <property type="protein sequence ID" value="CAB0020927.1"/>
    <property type="molecule type" value="Genomic_DNA"/>
</dbReference>
<dbReference type="Proteomes" id="UP000479000">
    <property type="component" value="Unassembled WGS sequence"/>
</dbReference>
<feature type="domain" description="G-protein coupled receptors family 3 profile" evidence="7">
    <location>
        <begin position="82"/>
        <end position="138"/>
    </location>
</feature>
<dbReference type="PROSITE" id="PS50259">
    <property type="entry name" value="G_PROTEIN_RECEP_F3_4"/>
    <property type="match status" value="1"/>
</dbReference>
<accession>A0A6H5HQT3</accession>
<keyword evidence="5" id="KW-0325">Glycoprotein</keyword>
<comment type="subcellular location">
    <subcellularLocation>
        <location evidence="1">Membrane</location>
        <topology evidence="1">Multi-pass membrane protein</topology>
    </subcellularLocation>
</comment>
<dbReference type="GO" id="GO:0016020">
    <property type="term" value="C:membrane"/>
    <property type="evidence" value="ECO:0007669"/>
    <property type="project" value="UniProtKB-SubCell"/>
</dbReference>